<evidence type="ECO:0000256" key="1">
    <source>
        <dbReference type="ARBA" id="ARBA00011073"/>
    </source>
</evidence>
<evidence type="ECO:0000256" key="5">
    <source>
        <dbReference type="PROSITE-ProRule" id="PRU01240"/>
    </source>
</evidence>
<dbReference type="Pfam" id="PF00082">
    <property type="entry name" value="Peptidase_S8"/>
    <property type="match status" value="1"/>
</dbReference>
<protein>
    <submittedName>
        <fullName evidence="9">Type VII secretion-associated serine protease</fullName>
    </submittedName>
</protein>
<evidence type="ECO:0000256" key="4">
    <source>
        <dbReference type="ARBA" id="ARBA00022825"/>
    </source>
</evidence>
<dbReference type="PROSITE" id="PS00136">
    <property type="entry name" value="SUBTILASE_ASP"/>
    <property type="match status" value="1"/>
</dbReference>
<keyword evidence="10" id="KW-1185">Reference proteome</keyword>
<dbReference type="InterPro" id="IPR050131">
    <property type="entry name" value="Peptidase_S8_subtilisin-like"/>
</dbReference>
<feature type="active site" description="Charge relay system" evidence="5">
    <location>
        <position position="215"/>
    </location>
</feature>
<gene>
    <name evidence="9" type="ORF">Rhe02_95110</name>
</gene>
<feature type="transmembrane region" description="Helical" evidence="7">
    <location>
        <begin position="310"/>
        <end position="334"/>
    </location>
</feature>
<keyword evidence="2 5" id="KW-0645">Protease</keyword>
<dbReference type="PANTHER" id="PTHR43806">
    <property type="entry name" value="PEPTIDASE S8"/>
    <property type="match status" value="1"/>
</dbReference>
<dbReference type="GO" id="GO:0004252">
    <property type="term" value="F:serine-type endopeptidase activity"/>
    <property type="evidence" value="ECO:0007669"/>
    <property type="project" value="UniProtKB-UniRule"/>
</dbReference>
<evidence type="ECO:0000256" key="3">
    <source>
        <dbReference type="ARBA" id="ARBA00022801"/>
    </source>
</evidence>
<dbReference type="PROSITE" id="PS00138">
    <property type="entry name" value="SUBTILASE_SER"/>
    <property type="match status" value="1"/>
</dbReference>
<sequence>MPADATGKGILVGVLDSGVDDDHPQLQGQVADFIDPLKHQSKVDDLCGHGTAVAGLIAGKKRNDVAFRGLAFDAKILSARVSEQVPGHDDEAPVTDAEMAAAVRWAVDKGAKVINISFVYVSAVGRDLFKKAIEDAISRDVVIVAAVGNNNTAERKNPTPYPAAWPGVVGVAAIASNGDLLPASGVGDFVDIAAPGKDVLVPKPIGGYGFDAGTSFASPLVAATAALIFQRFPGIKAKEVIRRLLATADPAPGGRRSEGYGAGLLNPVRAVTEVIDDAAPARARALQAPTIDPVQARAAAEEARIREQALWFSAIGIVAALLAVALMVALPAGIRRKWRPAGER</sequence>
<dbReference type="InterPro" id="IPR023828">
    <property type="entry name" value="Peptidase_S8_Ser-AS"/>
</dbReference>
<evidence type="ECO:0000313" key="9">
    <source>
        <dbReference type="EMBL" id="GIH11444.1"/>
    </source>
</evidence>
<dbReference type="SUPFAM" id="SSF52743">
    <property type="entry name" value="Subtilisin-like"/>
    <property type="match status" value="1"/>
</dbReference>
<feature type="active site" description="Charge relay system" evidence="5">
    <location>
        <position position="16"/>
    </location>
</feature>
<dbReference type="InterPro" id="IPR023827">
    <property type="entry name" value="Peptidase_S8_Asp-AS"/>
</dbReference>
<keyword evidence="3 5" id="KW-0378">Hydrolase</keyword>
<evidence type="ECO:0000256" key="2">
    <source>
        <dbReference type="ARBA" id="ARBA00022670"/>
    </source>
</evidence>
<dbReference type="Gene3D" id="3.40.50.200">
    <property type="entry name" value="Peptidase S8/S53 domain"/>
    <property type="match status" value="1"/>
</dbReference>
<reference evidence="9" key="1">
    <citation type="submission" date="2021-01" db="EMBL/GenBank/DDBJ databases">
        <title>Whole genome shotgun sequence of Rhizocola hellebori NBRC 109834.</title>
        <authorList>
            <person name="Komaki H."/>
            <person name="Tamura T."/>
        </authorList>
    </citation>
    <scope>NUCLEOTIDE SEQUENCE</scope>
    <source>
        <strain evidence="9">NBRC 109834</strain>
    </source>
</reference>
<dbReference type="Proteomes" id="UP000612899">
    <property type="component" value="Unassembled WGS sequence"/>
</dbReference>
<dbReference type="InterPro" id="IPR000209">
    <property type="entry name" value="Peptidase_S8/S53_dom"/>
</dbReference>
<feature type="active site" description="Charge relay system" evidence="5">
    <location>
        <position position="49"/>
    </location>
</feature>
<dbReference type="InterPro" id="IPR015500">
    <property type="entry name" value="Peptidase_S8_subtilisin-rel"/>
</dbReference>
<dbReference type="AlphaFoldDB" id="A0A8J3QHX7"/>
<dbReference type="GO" id="GO:0006508">
    <property type="term" value="P:proteolysis"/>
    <property type="evidence" value="ECO:0007669"/>
    <property type="project" value="UniProtKB-KW"/>
</dbReference>
<comment type="similarity">
    <text evidence="1 5 6">Belongs to the peptidase S8 family.</text>
</comment>
<evidence type="ECO:0000256" key="6">
    <source>
        <dbReference type="RuleBase" id="RU003355"/>
    </source>
</evidence>
<dbReference type="EMBL" id="BONY01000134">
    <property type="protein sequence ID" value="GIH11444.1"/>
    <property type="molecule type" value="Genomic_DNA"/>
</dbReference>
<dbReference type="InterPro" id="IPR036852">
    <property type="entry name" value="Peptidase_S8/S53_dom_sf"/>
</dbReference>
<keyword evidence="4 5" id="KW-0720">Serine protease</keyword>
<dbReference type="PROSITE" id="PS00137">
    <property type="entry name" value="SUBTILASE_HIS"/>
    <property type="match status" value="1"/>
</dbReference>
<proteinExistence type="inferred from homology"/>
<dbReference type="InterPro" id="IPR022398">
    <property type="entry name" value="Peptidase_S8_His-AS"/>
</dbReference>
<name>A0A8J3QHX7_9ACTN</name>
<feature type="domain" description="Peptidase S8/S53" evidence="8">
    <location>
        <begin position="7"/>
        <end position="263"/>
    </location>
</feature>
<keyword evidence="7" id="KW-1133">Transmembrane helix</keyword>
<evidence type="ECO:0000256" key="7">
    <source>
        <dbReference type="SAM" id="Phobius"/>
    </source>
</evidence>
<accession>A0A8J3QHX7</accession>
<comment type="caution">
    <text evidence="9">The sequence shown here is derived from an EMBL/GenBank/DDBJ whole genome shotgun (WGS) entry which is preliminary data.</text>
</comment>
<dbReference type="PANTHER" id="PTHR43806:SF11">
    <property type="entry name" value="CEREVISIN-RELATED"/>
    <property type="match status" value="1"/>
</dbReference>
<dbReference type="PROSITE" id="PS51892">
    <property type="entry name" value="SUBTILASE"/>
    <property type="match status" value="1"/>
</dbReference>
<keyword evidence="7" id="KW-0472">Membrane</keyword>
<dbReference type="PRINTS" id="PR00723">
    <property type="entry name" value="SUBTILISIN"/>
</dbReference>
<evidence type="ECO:0000259" key="8">
    <source>
        <dbReference type="Pfam" id="PF00082"/>
    </source>
</evidence>
<evidence type="ECO:0000313" key="10">
    <source>
        <dbReference type="Proteomes" id="UP000612899"/>
    </source>
</evidence>
<organism evidence="9 10">
    <name type="scientific">Rhizocola hellebori</name>
    <dbReference type="NCBI Taxonomy" id="1392758"/>
    <lineage>
        <taxon>Bacteria</taxon>
        <taxon>Bacillati</taxon>
        <taxon>Actinomycetota</taxon>
        <taxon>Actinomycetes</taxon>
        <taxon>Micromonosporales</taxon>
        <taxon>Micromonosporaceae</taxon>
        <taxon>Rhizocola</taxon>
    </lineage>
</organism>
<keyword evidence="7" id="KW-0812">Transmembrane</keyword>